<evidence type="ECO:0000259" key="5">
    <source>
        <dbReference type="Pfam" id="PF04357"/>
    </source>
</evidence>
<comment type="subcellular location">
    <subcellularLocation>
        <location evidence="1">Membrane</location>
        <topology evidence="1">Single-pass membrane protein</topology>
    </subcellularLocation>
</comment>
<evidence type="ECO:0000256" key="2">
    <source>
        <dbReference type="ARBA" id="ARBA00022692"/>
    </source>
</evidence>
<proteinExistence type="predicted"/>
<gene>
    <name evidence="6" type="ORF">OO016_09795</name>
</gene>
<evidence type="ECO:0000313" key="7">
    <source>
        <dbReference type="Proteomes" id="UP001207116"/>
    </source>
</evidence>
<dbReference type="GO" id="GO:0005886">
    <property type="term" value="C:plasma membrane"/>
    <property type="evidence" value="ECO:0007669"/>
    <property type="project" value="InterPro"/>
</dbReference>
<keyword evidence="2" id="KW-0812">Transmembrane</keyword>
<evidence type="ECO:0000256" key="1">
    <source>
        <dbReference type="ARBA" id="ARBA00004167"/>
    </source>
</evidence>
<dbReference type="GO" id="GO:0009306">
    <property type="term" value="P:protein secretion"/>
    <property type="evidence" value="ECO:0007669"/>
    <property type="project" value="InterPro"/>
</dbReference>
<name>A0AAE3SNQ7_9FLAO</name>
<accession>A0AAE3SNQ7</accession>
<reference evidence="6" key="1">
    <citation type="submission" date="2022-11" db="EMBL/GenBank/DDBJ databases">
        <title>The characterization of three novel Bacteroidetes species and genomic analysis of their roles in tidal elemental geochemical cycles.</title>
        <authorList>
            <person name="Ma K.-J."/>
        </authorList>
    </citation>
    <scope>NUCLEOTIDE SEQUENCE</scope>
    <source>
        <strain evidence="6">M415</strain>
    </source>
</reference>
<organism evidence="6 7">
    <name type="scientific">Lentiprolixibacter aurantiacus</name>
    <dbReference type="NCBI Taxonomy" id="2993939"/>
    <lineage>
        <taxon>Bacteria</taxon>
        <taxon>Pseudomonadati</taxon>
        <taxon>Bacteroidota</taxon>
        <taxon>Flavobacteriia</taxon>
        <taxon>Flavobacteriales</taxon>
        <taxon>Flavobacteriaceae</taxon>
        <taxon>Lentiprolixibacter</taxon>
    </lineage>
</organism>
<dbReference type="InterPro" id="IPR007452">
    <property type="entry name" value="TamB_C"/>
</dbReference>
<evidence type="ECO:0000256" key="3">
    <source>
        <dbReference type="ARBA" id="ARBA00022989"/>
    </source>
</evidence>
<dbReference type="Proteomes" id="UP001207116">
    <property type="component" value="Unassembled WGS sequence"/>
</dbReference>
<keyword evidence="4" id="KW-0472">Membrane</keyword>
<dbReference type="Pfam" id="PF04357">
    <property type="entry name" value="TamB"/>
    <property type="match status" value="1"/>
</dbReference>
<dbReference type="EMBL" id="JAPFQP010000003">
    <property type="protein sequence ID" value="MCX2719894.1"/>
    <property type="molecule type" value="Genomic_DNA"/>
</dbReference>
<dbReference type="RefSeq" id="WP_266013104.1">
    <property type="nucleotide sequence ID" value="NZ_JAPFQP010000003.1"/>
</dbReference>
<sequence length="1459" mass="163687">MQTRLARYATDTLNEDFGTNINIERLRVSLISWNTSLNNVYVEDYQKDTLFFIEELTTSVLSIRNLVNGTLEFGDIEMKGLNFKHHTYRDAEESNLDIFVAKLDDGKPRAPGTPPFLLSSSDVEITDSRFQLIDENRENSSILDFRELNIAAEDFLILGPDVSTDIQELSFKSRFGVELEKLSTNFRYTRESMRFDSLNLKTPGSELSGDLVFDYKREDLADFVNKVNITAAFSESVISLDEVNELYPQFGKGKSVEFAANLNGTLNELNVNRLFLSSDATGVRGNFTFNNLFDSSAPFRMDANIRNITTSYYQLRALMPNILGKNVPEPTKVLGRFTIRGNSVVTSNSVNAQLNLNSGLGSVYADLDLTEIDEIENAEYNGFISLIDFNLGEFVGSPNFGLTTLDFNVKGKGFARESLNTEVNGQVYSIDYNNYNYNNIQVSGLLQDQLFDGFVESNDPNVDFTFKGLADFSSAQNQFNFTAAVDYADLRKMNIIQDSVSIFKGIVNMNVVGSNLDDVAGEINFTRTSYQNANDTYFFEDFQVLSSFESDTLRTIEINSPDIITGYMRGNFKTRELGRLVQNSIGSIYTNYKPYEIAPNQEVSFNFKIYNKIVEVFFPEIQFGPNTFIRGDIVADEGDFKLTFRSPNIGAFRNELENIEVRIDNKNPLFNTFVSVDDISTVYYNLKDFNLINTTLNDTLFFRTEFKGGSEYNDSYNLNFYHTFNEDQKSVIGLKKSDISFKGNTWVINREGNAKNKVIFNSSLDSITIEEMVMNNNNREQIRLRGQLADSTYKDLELQFKLVSLNKITPAVDSLEFSGEVNGTLNVLQKDNVYLPICNLDVTDFGINGMPLGFLNVGIVGNRDLSEFDVFSQITDGVMEKFKLDGKVINEDPVPRAEFVASFSDFDLAPFSPLGEGIIENIRGKLSGTTEVKGDIRNPDMDGLLTLDDAGIAIPYLQVDYQFDDGAAIRLDKQSFDFQNVNLRDVAMNTRATLDGTISHDFFQDWRLDLDINTNNERFLILNTEFEEEVLYYGTGFVNGQGRIYGPTKALTITFDGSTAKGSSLKIPISDVASVGDYTFINFIEKDRSQSLEYERSLRDYEGLEMRFDLNVTPDAEVEIVIDQKTGSSLKGTGEGLLLIEINTNGKFNMFGDFVVVTGEYNYRFGGVIDKTFTVQPGGSIVWEGEPLEAQLNMEAVYSLNANPSPLLDNAGYTRRIPTDVVVQLTDELERPTIAFNIEFPGTSSIIKSELEYRLQDPTVEERNAFFLLAQGTFVNEGTGINSQAVTGNLIQTASGLLNQVLGGDNDKLNLGVSYEQGYQDPNNIQTENRLGVTVSTQISDRVLLNGRFGVPVGGVSETVVAGDVEVQVLLNEEGTLRAKIFNRENEIRQFLADQVGYTQGVGLSYEVDFNSFKELMKRVFGSKKPPEEEKEPEVVPEQVMGKDSLIRFVSKNRVPKSK</sequence>
<keyword evidence="3" id="KW-1133">Transmembrane helix</keyword>
<evidence type="ECO:0000313" key="6">
    <source>
        <dbReference type="EMBL" id="MCX2719894.1"/>
    </source>
</evidence>
<keyword evidence="7" id="KW-1185">Reference proteome</keyword>
<evidence type="ECO:0000256" key="4">
    <source>
        <dbReference type="ARBA" id="ARBA00023136"/>
    </source>
</evidence>
<feature type="domain" description="Translocation and assembly module TamB C-terminal" evidence="5">
    <location>
        <begin position="987"/>
        <end position="1410"/>
    </location>
</feature>
<comment type="caution">
    <text evidence="6">The sequence shown here is derived from an EMBL/GenBank/DDBJ whole genome shotgun (WGS) entry which is preliminary data.</text>
</comment>
<protein>
    <submittedName>
        <fullName evidence="6">Translocation/assembly module TamB</fullName>
    </submittedName>
</protein>